<sequence>MEQSELESKIHTRETGLAVQEASMAGAQVTQAAAQAGMTATFTATQTGTWAVMATSSVALLVGIFLGMAIAKD</sequence>
<evidence type="ECO:0000313" key="3">
    <source>
        <dbReference type="Proteomes" id="UP000184286"/>
    </source>
</evidence>
<dbReference type="AlphaFoldDB" id="A0A1V6MY44"/>
<dbReference type="EMBL" id="MPOH02000005">
    <property type="protein sequence ID" value="OQD57360.1"/>
    <property type="molecule type" value="Genomic_DNA"/>
</dbReference>
<accession>A0A1V6MY44</accession>
<feature type="transmembrane region" description="Helical" evidence="1">
    <location>
        <begin position="50"/>
        <end position="71"/>
    </location>
</feature>
<reference evidence="2 3" key="2">
    <citation type="submission" date="2017-02" db="EMBL/GenBank/DDBJ databases">
        <title>Draft genome sequence of Streptomyces phaeoluteigriseus type strain DSM41896.</title>
        <authorList>
            <person name="Salih T.S."/>
            <person name="Algora Gallardo L."/>
            <person name="Melo Santos T."/>
            <person name="Filgueira Martinez S."/>
            <person name="Herron P.R."/>
        </authorList>
    </citation>
    <scope>NUCLEOTIDE SEQUENCE [LARGE SCALE GENOMIC DNA]</scope>
    <source>
        <strain evidence="2 3">DSM 41896</strain>
    </source>
</reference>
<organism evidence="2 3">
    <name type="scientific">Streptomyces phaeoluteigriseus</name>
    <dbReference type="NCBI Taxonomy" id="114686"/>
    <lineage>
        <taxon>Bacteria</taxon>
        <taxon>Bacillati</taxon>
        <taxon>Actinomycetota</taxon>
        <taxon>Actinomycetes</taxon>
        <taxon>Kitasatosporales</taxon>
        <taxon>Streptomycetaceae</taxon>
        <taxon>Streptomyces</taxon>
        <taxon>Streptomyces aurantiacus group</taxon>
    </lineage>
</organism>
<keyword evidence="1" id="KW-0472">Membrane</keyword>
<protein>
    <submittedName>
        <fullName evidence="2">Uncharacterized protein</fullName>
    </submittedName>
</protein>
<dbReference type="Proteomes" id="UP000184286">
    <property type="component" value="Unassembled WGS sequence"/>
</dbReference>
<reference evidence="3" key="1">
    <citation type="submission" date="2016-11" db="EMBL/GenBank/DDBJ databases">
        <authorList>
            <person name="Schniete J.K."/>
            <person name="Salih T."/>
            <person name="Algora Gallardo L."/>
            <person name="Martinez Fernandez S."/>
            <person name="Herron P.R."/>
        </authorList>
    </citation>
    <scope>NUCLEOTIDE SEQUENCE [LARGE SCALE GENOMIC DNA]</scope>
    <source>
        <strain evidence="3">DSM 41896</strain>
    </source>
</reference>
<comment type="caution">
    <text evidence="2">The sequence shown here is derived from an EMBL/GenBank/DDBJ whole genome shotgun (WGS) entry which is preliminary data.</text>
</comment>
<dbReference type="RefSeq" id="WP_073494366.1">
    <property type="nucleotide sequence ID" value="NZ_MPOH02000005.1"/>
</dbReference>
<name>A0A1V6MY44_9ACTN</name>
<keyword evidence="1" id="KW-1133">Transmembrane helix</keyword>
<evidence type="ECO:0000256" key="1">
    <source>
        <dbReference type="SAM" id="Phobius"/>
    </source>
</evidence>
<proteinExistence type="predicted"/>
<evidence type="ECO:0000313" key="2">
    <source>
        <dbReference type="EMBL" id="OQD57360.1"/>
    </source>
</evidence>
<gene>
    <name evidence="2" type="ORF">BM536_005160</name>
</gene>
<keyword evidence="1" id="KW-0812">Transmembrane</keyword>